<organism evidence="1 2">
    <name type="scientific">Pluteus cervinus</name>
    <dbReference type="NCBI Taxonomy" id="181527"/>
    <lineage>
        <taxon>Eukaryota</taxon>
        <taxon>Fungi</taxon>
        <taxon>Dikarya</taxon>
        <taxon>Basidiomycota</taxon>
        <taxon>Agaricomycotina</taxon>
        <taxon>Agaricomycetes</taxon>
        <taxon>Agaricomycetidae</taxon>
        <taxon>Agaricales</taxon>
        <taxon>Pluteineae</taxon>
        <taxon>Pluteaceae</taxon>
        <taxon>Pluteus</taxon>
    </lineage>
</organism>
<name>A0ACD3ATV8_9AGAR</name>
<evidence type="ECO:0000313" key="1">
    <source>
        <dbReference type="EMBL" id="TFK69011.1"/>
    </source>
</evidence>
<dbReference type="EMBL" id="ML208339">
    <property type="protein sequence ID" value="TFK69011.1"/>
    <property type="molecule type" value="Genomic_DNA"/>
</dbReference>
<accession>A0ACD3ATV8</accession>
<evidence type="ECO:0000313" key="2">
    <source>
        <dbReference type="Proteomes" id="UP000308600"/>
    </source>
</evidence>
<gene>
    <name evidence="1" type="ORF">BDN72DRAFT_959858</name>
</gene>
<protein>
    <submittedName>
        <fullName evidence="1">Uncharacterized protein</fullName>
    </submittedName>
</protein>
<reference evidence="1 2" key="1">
    <citation type="journal article" date="2019" name="Nat. Ecol. Evol.">
        <title>Megaphylogeny resolves global patterns of mushroom evolution.</title>
        <authorList>
            <person name="Varga T."/>
            <person name="Krizsan K."/>
            <person name="Foldi C."/>
            <person name="Dima B."/>
            <person name="Sanchez-Garcia M."/>
            <person name="Sanchez-Ramirez S."/>
            <person name="Szollosi G.J."/>
            <person name="Szarkandi J.G."/>
            <person name="Papp V."/>
            <person name="Albert L."/>
            <person name="Andreopoulos W."/>
            <person name="Angelini C."/>
            <person name="Antonin V."/>
            <person name="Barry K.W."/>
            <person name="Bougher N.L."/>
            <person name="Buchanan P."/>
            <person name="Buyck B."/>
            <person name="Bense V."/>
            <person name="Catcheside P."/>
            <person name="Chovatia M."/>
            <person name="Cooper J."/>
            <person name="Damon W."/>
            <person name="Desjardin D."/>
            <person name="Finy P."/>
            <person name="Geml J."/>
            <person name="Haridas S."/>
            <person name="Hughes K."/>
            <person name="Justo A."/>
            <person name="Karasinski D."/>
            <person name="Kautmanova I."/>
            <person name="Kiss B."/>
            <person name="Kocsube S."/>
            <person name="Kotiranta H."/>
            <person name="LaButti K.M."/>
            <person name="Lechner B.E."/>
            <person name="Liimatainen K."/>
            <person name="Lipzen A."/>
            <person name="Lukacs Z."/>
            <person name="Mihaltcheva S."/>
            <person name="Morgado L.N."/>
            <person name="Niskanen T."/>
            <person name="Noordeloos M.E."/>
            <person name="Ohm R.A."/>
            <person name="Ortiz-Santana B."/>
            <person name="Ovrebo C."/>
            <person name="Racz N."/>
            <person name="Riley R."/>
            <person name="Savchenko A."/>
            <person name="Shiryaev A."/>
            <person name="Soop K."/>
            <person name="Spirin V."/>
            <person name="Szebenyi C."/>
            <person name="Tomsovsky M."/>
            <person name="Tulloss R.E."/>
            <person name="Uehling J."/>
            <person name="Grigoriev I.V."/>
            <person name="Vagvolgyi C."/>
            <person name="Papp T."/>
            <person name="Martin F.M."/>
            <person name="Miettinen O."/>
            <person name="Hibbett D.S."/>
            <person name="Nagy L.G."/>
        </authorList>
    </citation>
    <scope>NUCLEOTIDE SEQUENCE [LARGE SCALE GENOMIC DNA]</scope>
    <source>
        <strain evidence="1 2">NL-1719</strain>
    </source>
</reference>
<proteinExistence type="predicted"/>
<keyword evidence="2" id="KW-1185">Reference proteome</keyword>
<sequence length="493" mass="54927">MVKHSPRSNCLILPEELWLEILSYFRSTQDVKQLSRCSKALRSIAVTILFKTVIVRPFSGNQGLFRETLALVGLSRVPKPQDYLQTLTKSHIAHIIETFAILPSGITLQNTHQDPTETPVSIIPVIDQIFTLLLGLPRLNRLVCVHAALSENVLNAIVRLPLKQLELRNCFLSGDSFVGAQGSGTLESVKVSFASDIRASYPARASLFAGLFANAKNLRSIYGTSINDILSTIIHTHPPALTSLSLSTASTTCPHFVPALEICTSLKFISLRSHRSQVTLSPRSPLQPGSLPNLEHYVGPAPLIPYFTEGRPSIKRINLIDTIDSNNPAALIARVPRTLDSFTLTSATRAARFIRAVHSHFALGSLERFTIRCEAPSPDFHYLPRALADSDDTPLPSVRYFTFRAYLGLRPRQENFVKGYIAKLLMVYRNLEEARFIHLKDTGQGSECVVGWSWVWSRGGPDSPLGSLRFVDVEDESYNHDNRDSYWKDMNPL</sequence>
<dbReference type="Proteomes" id="UP000308600">
    <property type="component" value="Unassembled WGS sequence"/>
</dbReference>